<name>A0A0F8WIX8_9ZZZZ</name>
<accession>A0A0F8WIX8</accession>
<reference evidence="1" key="1">
    <citation type="journal article" date="2015" name="Nature">
        <title>Complex archaea that bridge the gap between prokaryotes and eukaryotes.</title>
        <authorList>
            <person name="Spang A."/>
            <person name="Saw J.H."/>
            <person name="Jorgensen S.L."/>
            <person name="Zaremba-Niedzwiedzka K."/>
            <person name="Martijn J."/>
            <person name="Lind A.E."/>
            <person name="van Eijk R."/>
            <person name="Schleper C."/>
            <person name="Guy L."/>
            <person name="Ettema T.J."/>
        </authorList>
    </citation>
    <scope>NUCLEOTIDE SEQUENCE</scope>
</reference>
<protein>
    <submittedName>
        <fullName evidence="1">Uncharacterized protein</fullName>
    </submittedName>
</protein>
<dbReference type="AlphaFoldDB" id="A0A0F8WIX8"/>
<feature type="non-terminal residue" evidence="1">
    <location>
        <position position="130"/>
    </location>
</feature>
<comment type="caution">
    <text evidence="1">The sequence shown here is derived from an EMBL/GenBank/DDBJ whole genome shotgun (WGS) entry which is preliminary data.</text>
</comment>
<evidence type="ECO:0000313" key="1">
    <source>
        <dbReference type="EMBL" id="KKK48180.1"/>
    </source>
</evidence>
<organism evidence="1">
    <name type="scientific">marine sediment metagenome</name>
    <dbReference type="NCBI Taxonomy" id="412755"/>
    <lineage>
        <taxon>unclassified sequences</taxon>
        <taxon>metagenomes</taxon>
        <taxon>ecological metagenomes</taxon>
    </lineage>
</organism>
<sequence>MTQEFVPEVRAPGNPLIHFKGVLKEYKPIAGAAGGRQWTNIEFNFTDVDVLESLEPYLFPIATLTVKYTKPGDKGKPGQGNKWEVLAASLRKLLGNDADIRKLVGKAQEWHLLPGILRLPLTDEDGTPKM</sequence>
<dbReference type="EMBL" id="LAZR01069199">
    <property type="protein sequence ID" value="KKK48180.1"/>
    <property type="molecule type" value="Genomic_DNA"/>
</dbReference>
<proteinExistence type="predicted"/>
<gene>
    <name evidence="1" type="ORF">LCGC14_3147740</name>
</gene>